<evidence type="ECO:0000313" key="2">
    <source>
        <dbReference type="EMBL" id="CAH1791245.1"/>
    </source>
</evidence>
<feature type="signal peptide" evidence="1">
    <location>
        <begin position="1"/>
        <end position="24"/>
    </location>
</feature>
<accession>A0A8S4PA02</accession>
<feature type="chain" id="PRO_5035939151" evidence="1">
    <location>
        <begin position="25"/>
        <end position="180"/>
    </location>
</feature>
<dbReference type="AlphaFoldDB" id="A0A8S4PA02"/>
<proteinExistence type="predicted"/>
<name>A0A8S4PA02_OWEFU</name>
<dbReference type="Proteomes" id="UP000749559">
    <property type="component" value="Unassembled WGS sequence"/>
</dbReference>
<evidence type="ECO:0000256" key="1">
    <source>
        <dbReference type="SAM" id="SignalP"/>
    </source>
</evidence>
<evidence type="ECO:0000313" key="3">
    <source>
        <dbReference type="Proteomes" id="UP000749559"/>
    </source>
</evidence>
<reference evidence="2" key="1">
    <citation type="submission" date="2022-03" db="EMBL/GenBank/DDBJ databases">
        <authorList>
            <person name="Martin C."/>
        </authorList>
    </citation>
    <scope>NUCLEOTIDE SEQUENCE</scope>
</reference>
<keyword evidence="3" id="KW-1185">Reference proteome</keyword>
<dbReference type="EMBL" id="CAIIXF020000008">
    <property type="protein sequence ID" value="CAH1791245.1"/>
    <property type="molecule type" value="Genomic_DNA"/>
</dbReference>
<sequence length="180" mass="20582">MMSLFVRLQTIFILSVFRIQVTTQRRSLTDMLCASNRCSGDREFSENLCRLDVTVRCPRFNNGEFSHWAGNTNKCDKMPEVHKCCFSILQNDTSTIIGVACFDECTKLDIDLRERSRCIRGGHLASVGPTRVSKICDDGRKGRECDPFKFLHRRCCEIVAEDGEANVMCTRRCQKLKAIQ</sequence>
<keyword evidence="1" id="KW-0732">Signal</keyword>
<comment type="caution">
    <text evidence="2">The sequence shown here is derived from an EMBL/GenBank/DDBJ whole genome shotgun (WGS) entry which is preliminary data.</text>
</comment>
<gene>
    <name evidence="2" type="ORF">OFUS_LOCUS16347</name>
</gene>
<organism evidence="2 3">
    <name type="scientific">Owenia fusiformis</name>
    <name type="common">Polychaete worm</name>
    <dbReference type="NCBI Taxonomy" id="6347"/>
    <lineage>
        <taxon>Eukaryota</taxon>
        <taxon>Metazoa</taxon>
        <taxon>Spiralia</taxon>
        <taxon>Lophotrochozoa</taxon>
        <taxon>Annelida</taxon>
        <taxon>Polychaeta</taxon>
        <taxon>Sedentaria</taxon>
        <taxon>Canalipalpata</taxon>
        <taxon>Sabellida</taxon>
        <taxon>Oweniida</taxon>
        <taxon>Oweniidae</taxon>
        <taxon>Owenia</taxon>
    </lineage>
</organism>
<protein>
    <submittedName>
        <fullName evidence="2">Uncharacterized protein</fullName>
    </submittedName>
</protein>